<proteinExistence type="predicted"/>
<sequence>MSWNNRVVWSEGMFLRPQHLQQHDRYMEALIDGRCRPLSAGGWGFSELRIDESLLGQGKVAIVSARGVLPDGTPFDIPGDDLPPPPLNVNDNLRDAQVFLGLPLKRAGSRDTVGEGEAPGGARYISQVREVRDDNAAFESRASLAIGGKALRLLTERDGLGEYACLGLLRVLEKRADNAVQLDDDYIPPLLDVAASSVLAAFRSELQGLLHQRGEALAGRVVASGAGGASEIADFLLLQLVNRAEPLLSHLARLSPLHPQDFYREAVCLAGEFATFSAAGRRPSDYPAYAHDDLASSFAPVMQDLRQALSMVIDTRATPIPIVEKSYGVHVAMLADKSLLEMASFVLVVRAEVPAETLRTHFPQQAKIGSVEHIRDLVNLQLPGIALLSMPVAPRQIPYHAGSSYFELDRGSEHWKQLANSGGFAFHIAGQFPGLNLAFWAIRG</sequence>
<dbReference type="PANTHER" id="PTHR35566">
    <property type="entry name" value="BLR3599 PROTEIN"/>
    <property type="match status" value="1"/>
</dbReference>
<dbReference type="EMBL" id="CP027753">
    <property type="protein sequence ID" value="AZE49410.1"/>
    <property type="molecule type" value="Genomic_DNA"/>
</dbReference>
<evidence type="ECO:0000313" key="1">
    <source>
        <dbReference type="EMBL" id="AZE49410.1"/>
    </source>
</evidence>
<organism evidence="1 2">
    <name type="scientific">Pseudomonas chlororaphis</name>
    <dbReference type="NCBI Taxonomy" id="587753"/>
    <lineage>
        <taxon>Bacteria</taxon>
        <taxon>Pseudomonadati</taxon>
        <taxon>Pseudomonadota</taxon>
        <taxon>Gammaproteobacteria</taxon>
        <taxon>Pseudomonadales</taxon>
        <taxon>Pseudomonadaceae</taxon>
        <taxon>Pseudomonas</taxon>
    </lineage>
</organism>
<dbReference type="InterPro" id="IPR010263">
    <property type="entry name" value="T6SS_TssK"/>
</dbReference>
<dbReference type="NCBIfam" id="TIGR03353">
    <property type="entry name" value="VI_chp_4"/>
    <property type="match status" value="1"/>
</dbReference>
<dbReference type="Proteomes" id="UP000268048">
    <property type="component" value="Chromosome"/>
</dbReference>
<gene>
    <name evidence="1" type="ORF">C4K04_3740</name>
</gene>
<reference evidence="1 2" key="1">
    <citation type="submission" date="2018-03" db="EMBL/GenBank/DDBJ databases">
        <title>Diversity of phytobeneficial traits revealed by whole-genome analysis of worldwide-isolated phenazine-producing Pseudomonas spp.</title>
        <authorList>
            <person name="Biessy A."/>
            <person name="Novinscak A."/>
            <person name="Blom J."/>
            <person name="Leger G."/>
            <person name="Thomashow L.S."/>
            <person name="Cazorla F.M."/>
            <person name="Josic D."/>
            <person name="Filion M."/>
        </authorList>
    </citation>
    <scope>NUCLEOTIDE SEQUENCE [LARGE SCALE GENOMIC DNA]</scope>
    <source>
        <strain evidence="1 2">B25</strain>
    </source>
</reference>
<dbReference type="Pfam" id="PF05936">
    <property type="entry name" value="T6SS_VasE"/>
    <property type="match status" value="1"/>
</dbReference>
<evidence type="ECO:0000313" key="2">
    <source>
        <dbReference type="Proteomes" id="UP000268048"/>
    </source>
</evidence>
<accession>A0A3G7TQR3</accession>
<dbReference type="PANTHER" id="PTHR35566:SF1">
    <property type="entry name" value="TYPE VI SECRETION SYSTEM BASEPLATE COMPONENT TSSK1"/>
    <property type="match status" value="1"/>
</dbReference>
<name>A0A3G7TQR3_9PSED</name>
<dbReference type="AlphaFoldDB" id="A0A3G7TQR3"/>
<dbReference type="RefSeq" id="WP_124321140.1">
    <property type="nucleotide sequence ID" value="NZ_CP027753.1"/>
</dbReference>
<protein>
    <submittedName>
        <fullName evidence="1">Uncharacterized protein ImpJ/VasE</fullName>
    </submittedName>
</protein>